<evidence type="ECO:0000313" key="1">
    <source>
        <dbReference type="EMBL" id="GAU87414.1"/>
    </source>
</evidence>
<dbReference type="AlphaFoldDB" id="A0A1D1UC70"/>
<dbReference type="Proteomes" id="UP000186922">
    <property type="component" value="Unassembled WGS sequence"/>
</dbReference>
<sequence>MTAKDLQLATRTVRNNQKEAKSRIIKALRYHWGAVQMNNCSGAVVKKELKDRRIECLARRRIQNEVIKAKLEYGLVQAAYQQTDIGEYKGMKYRGQ</sequence>
<protein>
    <submittedName>
        <fullName evidence="1">Uncharacterized protein</fullName>
    </submittedName>
</protein>
<name>A0A1D1UC70_RAMVA</name>
<organism evidence="1 2">
    <name type="scientific">Ramazzottius varieornatus</name>
    <name type="common">Water bear</name>
    <name type="synonym">Tardigrade</name>
    <dbReference type="NCBI Taxonomy" id="947166"/>
    <lineage>
        <taxon>Eukaryota</taxon>
        <taxon>Metazoa</taxon>
        <taxon>Ecdysozoa</taxon>
        <taxon>Tardigrada</taxon>
        <taxon>Eutardigrada</taxon>
        <taxon>Parachela</taxon>
        <taxon>Hypsibioidea</taxon>
        <taxon>Ramazzottiidae</taxon>
        <taxon>Ramazzottius</taxon>
    </lineage>
</organism>
<reference evidence="1 2" key="1">
    <citation type="journal article" date="2016" name="Nat. Commun.">
        <title>Extremotolerant tardigrade genome and improved radiotolerance of human cultured cells by tardigrade-unique protein.</title>
        <authorList>
            <person name="Hashimoto T."/>
            <person name="Horikawa D.D."/>
            <person name="Saito Y."/>
            <person name="Kuwahara H."/>
            <person name="Kozuka-Hata H."/>
            <person name="Shin-I T."/>
            <person name="Minakuchi Y."/>
            <person name="Ohishi K."/>
            <person name="Motoyama A."/>
            <person name="Aizu T."/>
            <person name="Enomoto A."/>
            <person name="Kondo K."/>
            <person name="Tanaka S."/>
            <person name="Hara Y."/>
            <person name="Koshikawa S."/>
            <person name="Sagara H."/>
            <person name="Miura T."/>
            <person name="Yokobori S."/>
            <person name="Miyagawa K."/>
            <person name="Suzuki Y."/>
            <person name="Kubo T."/>
            <person name="Oyama M."/>
            <person name="Kohara Y."/>
            <person name="Fujiyama A."/>
            <person name="Arakawa K."/>
            <person name="Katayama T."/>
            <person name="Toyoda A."/>
            <person name="Kunieda T."/>
        </authorList>
    </citation>
    <scope>NUCLEOTIDE SEQUENCE [LARGE SCALE GENOMIC DNA]</scope>
    <source>
        <strain evidence="1 2">YOKOZUNA-1</strain>
    </source>
</reference>
<accession>A0A1D1UC70</accession>
<keyword evidence="2" id="KW-1185">Reference proteome</keyword>
<evidence type="ECO:0000313" key="2">
    <source>
        <dbReference type="Proteomes" id="UP000186922"/>
    </source>
</evidence>
<proteinExistence type="predicted"/>
<comment type="caution">
    <text evidence="1">The sequence shown here is derived from an EMBL/GenBank/DDBJ whole genome shotgun (WGS) entry which is preliminary data.</text>
</comment>
<dbReference type="EMBL" id="BDGG01000001">
    <property type="protein sequence ID" value="GAU87414.1"/>
    <property type="molecule type" value="Genomic_DNA"/>
</dbReference>
<gene>
    <name evidence="1" type="primary">RvY_00258-1</name>
    <name evidence="1" type="synonym">RvY_00258.1</name>
    <name evidence="1" type="ORF">RvY_00258</name>
</gene>